<evidence type="ECO:0000256" key="1">
    <source>
        <dbReference type="SAM" id="MobiDB-lite"/>
    </source>
</evidence>
<dbReference type="STRING" id="202952.GCA_000747725_03500"/>
<evidence type="ECO:0000313" key="2">
    <source>
        <dbReference type="EMBL" id="ENV32927.1"/>
    </source>
</evidence>
<dbReference type="Proteomes" id="UP000013117">
    <property type="component" value="Unassembled WGS sequence"/>
</dbReference>
<dbReference type="EMBL" id="APPN01000071">
    <property type="protein sequence ID" value="ENV32927.1"/>
    <property type="molecule type" value="Genomic_DNA"/>
</dbReference>
<gene>
    <name evidence="2" type="ORF">F960_02649</name>
</gene>
<dbReference type="HOGENOM" id="CLU_220557_0_0_6"/>
<protein>
    <submittedName>
        <fullName evidence="2">Uncharacterized protein</fullName>
    </submittedName>
</protein>
<name>N8Y839_9GAMM</name>
<comment type="caution">
    <text evidence="2">The sequence shown here is derived from an EMBL/GenBank/DDBJ whole genome shotgun (WGS) entry which is preliminary data.</text>
</comment>
<proteinExistence type="predicted"/>
<feature type="compositionally biased region" description="Pro residues" evidence="1">
    <location>
        <begin position="8"/>
        <end position="17"/>
    </location>
</feature>
<feature type="region of interest" description="Disordered" evidence="1">
    <location>
        <begin position="1"/>
        <end position="34"/>
    </location>
</feature>
<feature type="compositionally biased region" description="Basic and acidic residues" evidence="1">
    <location>
        <begin position="25"/>
        <end position="34"/>
    </location>
</feature>
<reference evidence="2 3" key="1">
    <citation type="submission" date="2013-02" db="EMBL/GenBank/DDBJ databases">
        <title>The Genome Sequence of Acinetobacter gerneri CIP 107464.</title>
        <authorList>
            <consortium name="The Broad Institute Genome Sequencing Platform"/>
            <consortium name="The Broad Institute Genome Sequencing Center for Infectious Disease"/>
            <person name="Cerqueira G."/>
            <person name="Feldgarden M."/>
            <person name="Courvalin P."/>
            <person name="Perichon B."/>
            <person name="Grillot-Courvalin C."/>
            <person name="Clermont D."/>
            <person name="Rocha E."/>
            <person name="Yoon E.-J."/>
            <person name="Nemec A."/>
            <person name="Walker B."/>
            <person name="Young S.K."/>
            <person name="Zeng Q."/>
            <person name="Gargeya S."/>
            <person name="Fitzgerald M."/>
            <person name="Haas B."/>
            <person name="Abouelleil A."/>
            <person name="Alvarado L."/>
            <person name="Arachchi H.M."/>
            <person name="Berlin A.M."/>
            <person name="Chapman S.B."/>
            <person name="Dewar J."/>
            <person name="Goldberg J."/>
            <person name="Griggs A."/>
            <person name="Gujja S."/>
            <person name="Hansen M."/>
            <person name="Howarth C."/>
            <person name="Imamovic A."/>
            <person name="Larimer J."/>
            <person name="McCowan C."/>
            <person name="Murphy C."/>
            <person name="Neiman D."/>
            <person name="Pearson M."/>
            <person name="Priest M."/>
            <person name="Roberts A."/>
            <person name="Saif S."/>
            <person name="Shea T."/>
            <person name="Sisk P."/>
            <person name="Sykes S."/>
            <person name="Wortman J."/>
            <person name="Nusbaum C."/>
            <person name="Birren B."/>
        </authorList>
    </citation>
    <scope>NUCLEOTIDE SEQUENCE [LARGE SCALE GENOMIC DNA]</scope>
    <source>
        <strain evidence="2 3">CIP 107464</strain>
    </source>
</reference>
<dbReference type="AlphaFoldDB" id="N8Y839"/>
<accession>N8Y839</accession>
<keyword evidence="3" id="KW-1185">Reference proteome</keyword>
<sequence>MSNNTSKPVPPSVPTPPIKIIGDSIPEKLIKNPR</sequence>
<organism evidence="2 3">
    <name type="scientific">Acinetobacter gerneri DSM 14967 = CIP 107464 = MTCC 9824</name>
    <dbReference type="NCBI Taxonomy" id="1120926"/>
    <lineage>
        <taxon>Bacteria</taxon>
        <taxon>Pseudomonadati</taxon>
        <taxon>Pseudomonadota</taxon>
        <taxon>Gammaproteobacteria</taxon>
        <taxon>Moraxellales</taxon>
        <taxon>Moraxellaceae</taxon>
        <taxon>Acinetobacter</taxon>
    </lineage>
</organism>
<evidence type="ECO:0000313" key="3">
    <source>
        <dbReference type="Proteomes" id="UP000013117"/>
    </source>
</evidence>